<dbReference type="FunFam" id="3.40.50.300:FF:000006">
    <property type="entry name" value="DNA-binding transcriptional regulator NtrC"/>
    <property type="match status" value="1"/>
</dbReference>
<dbReference type="PROSITE" id="PS50045">
    <property type="entry name" value="SIGMA54_INTERACT_4"/>
    <property type="match status" value="1"/>
</dbReference>
<dbReference type="Gene3D" id="1.10.8.60">
    <property type="match status" value="1"/>
</dbReference>
<dbReference type="PROSITE" id="PS00675">
    <property type="entry name" value="SIGMA54_INTERACT_1"/>
    <property type="match status" value="1"/>
</dbReference>
<dbReference type="InterPro" id="IPR025944">
    <property type="entry name" value="Sigma_54_int_dom_CS"/>
</dbReference>
<evidence type="ECO:0000256" key="5">
    <source>
        <dbReference type="ARBA" id="ARBA00023125"/>
    </source>
</evidence>
<dbReference type="SMART" id="SM00382">
    <property type="entry name" value="AAA"/>
    <property type="match status" value="1"/>
</dbReference>
<dbReference type="PANTHER" id="PTHR32071">
    <property type="entry name" value="TRANSCRIPTIONAL REGULATORY PROTEIN"/>
    <property type="match status" value="1"/>
</dbReference>
<evidence type="ECO:0000259" key="10">
    <source>
        <dbReference type="PROSITE" id="PS50112"/>
    </source>
</evidence>
<dbReference type="PROSITE" id="PS00688">
    <property type="entry name" value="SIGMA54_INTERACT_3"/>
    <property type="match status" value="1"/>
</dbReference>
<gene>
    <name evidence="12" type="ORF">ENS29_12865</name>
</gene>
<dbReference type="SUPFAM" id="SSF52540">
    <property type="entry name" value="P-loop containing nucleoside triphosphate hydrolases"/>
    <property type="match status" value="1"/>
</dbReference>
<keyword evidence="2" id="KW-0058">Aromatic hydrocarbons catabolism</keyword>
<dbReference type="PROSITE" id="PS50112">
    <property type="entry name" value="PAS"/>
    <property type="match status" value="1"/>
</dbReference>
<dbReference type="GO" id="GO:0006355">
    <property type="term" value="P:regulation of DNA-templated transcription"/>
    <property type="evidence" value="ECO:0007669"/>
    <property type="project" value="InterPro"/>
</dbReference>
<dbReference type="InterPro" id="IPR025943">
    <property type="entry name" value="Sigma_54_int_dom_ATP-bd_2"/>
</dbReference>
<dbReference type="EMBL" id="DSUH01000297">
    <property type="protein sequence ID" value="HGU33726.1"/>
    <property type="molecule type" value="Genomic_DNA"/>
</dbReference>
<dbReference type="GO" id="GO:0005524">
    <property type="term" value="F:ATP binding"/>
    <property type="evidence" value="ECO:0007669"/>
    <property type="project" value="UniProtKB-KW"/>
</dbReference>
<protein>
    <recommendedName>
        <fullName evidence="7">HTH-type transcriptional regulatory protein TyrR</fullName>
    </recommendedName>
</protein>
<evidence type="ECO:0000259" key="9">
    <source>
        <dbReference type="PROSITE" id="PS50045"/>
    </source>
</evidence>
<dbReference type="InterPro" id="IPR003593">
    <property type="entry name" value="AAA+_ATPase"/>
</dbReference>
<proteinExistence type="predicted"/>
<dbReference type="GO" id="GO:0003677">
    <property type="term" value="F:DNA binding"/>
    <property type="evidence" value="ECO:0007669"/>
    <property type="project" value="UniProtKB-KW"/>
</dbReference>
<dbReference type="InterPro" id="IPR009057">
    <property type="entry name" value="Homeodomain-like_sf"/>
</dbReference>
<keyword evidence="3" id="KW-0067">ATP-binding</keyword>
<keyword evidence="6" id="KW-0804">Transcription</keyword>
<keyword evidence="4" id="KW-0805">Transcription regulation</keyword>
<feature type="domain" description="Sigma-54 factor interaction" evidence="9">
    <location>
        <begin position="193"/>
        <end position="424"/>
    </location>
</feature>
<evidence type="ECO:0000313" key="12">
    <source>
        <dbReference type="EMBL" id="HGU33726.1"/>
    </source>
</evidence>
<evidence type="ECO:0000256" key="6">
    <source>
        <dbReference type="ARBA" id="ARBA00023163"/>
    </source>
</evidence>
<keyword evidence="1" id="KW-0547">Nucleotide-binding</keyword>
<dbReference type="Gene3D" id="1.10.10.60">
    <property type="entry name" value="Homeodomain-like"/>
    <property type="match status" value="1"/>
</dbReference>
<evidence type="ECO:0000256" key="8">
    <source>
        <dbReference type="SAM" id="Coils"/>
    </source>
</evidence>
<dbReference type="Pfam" id="PF00158">
    <property type="entry name" value="Sigma54_activat"/>
    <property type="match status" value="1"/>
</dbReference>
<dbReference type="Gene3D" id="3.40.50.300">
    <property type="entry name" value="P-loop containing nucleotide triphosphate hydrolases"/>
    <property type="match status" value="1"/>
</dbReference>
<dbReference type="PANTHER" id="PTHR32071:SF57">
    <property type="entry name" value="C4-DICARBOXYLATE TRANSPORT TRANSCRIPTIONAL REGULATORY PROTEIN DCTD"/>
    <property type="match status" value="1"/>
</dbReference>
<dbReference type="Gene3D" id="3.30.450.20">
    <property type="entry name" value="PAS domain"/>
    <property type="match status" value="1"/>
</dbReference>
<dbReference type="InterPro" id="IPR002078">
    <property type="entry name" value="Sigma_54_int"/>
</dbReference>
<feature type="coiled-coil region" evidence="8">
    <location>
        <begin position="152"/>
        <end position="189"/>
    </location>
</feature>
<dbReference type="AlphaFoldDB" id="A0A7C4RTF7"/>
<dbReference type="CDD" id="cd00009">
    <property type="entry name" value="AAA"/>
    <property type="match status" value="1"/>
</dbReference>
<reference evidence="12" key="1">
    <citation type="journal article" date="2020" name="mSystems">
        <title>Genome- and Community-Level Interaction Insights into Carbon Utilization and Element Cycling Functions of Hydrothermarchaeota in Hydrothermal Sediment.</title>
        <authorList>
            <person name="Zhou Z."/>
            <person name="Liu Y."/>
            <person name="Xu W."/>
            <person name="Pan J."/>
            <person name="Luo Z.H."/>
            <person name="Li M."/>
        </authorList>
    </citation>
    <scope>NUCLEOTIDE SEQUENCE [LARGE SCALE GENOMIC DNA]</scope>
    <source>
        <strain evidence="12">SpSt-477</strain>
    </source>
</reference>
<evidence type="ECO:0000256" key="4">
    <source>
        <dbReference type="ARBA" id="ARBA00023015"/>
    </source>
</evidence>
<dbReference type="Pfam" id="PF25601">
    <property type="entry name" value="AAA_lid_14"/>
    <property type="match status" value="1"/>
</dbReference>
<dbReference type="InterPro" id="IPR035965">
    <property type="entry name" value="PAS-like_dom_sf"/>
</dbReference>
<keyword evidence="5" id="KW-0238">DNA-binding</keyword>
<dbReference type="InterPro" id="IPR058031">
    <property type="entry name" value="AAA_lid_NorR"/>
</dbReference>
<dbReference type="InterPro" id="IPR025662">
    <property type="entry name" value="Sigma_54_int_dom_ATP-bd_1"/>
</dbReference>
<evidence type="ECO:0000256" key="7">
    <source>
        <dbReference type="ARBA" id="ARBA00029500"/>
    </source>
</evidence>
<evidence type="ECO:0000256" key="2">
    <source>
        <dbReference type="ARBA" id="ARBA00022797"/>
    </source>
</evidence>
<dbReference type="SUPFAM" id="SSF46689">
    <property type="entry name" value="Homeodomain-like"/>
    <property type="match status" value="1"/>
</dbReference>
<dbReference type="InterPro" id="IPR027417">
    <property type="entry name" value="P-loop_NTPase"/>
</dbReference>
<keyword evidence="8" id="KW-0175">Coiled coil</keyword>
<dbReference type="PROSITE" id="PS00676">
    <property type="entry name" value="SIGMA54_INTERACT_2"/>
    <property type="match status" value="1"/>
</dbReference>
<dbReference type="NCBIfam" id="TIGR00229">
    <property type="entry name" value="sensory_box"/>
    <property type="match status" value="1"/>
</dbReference>
<dbReference type="InterPro" id="IPR000014">
    <property type="entry name" value="PAS"/>
</dbReference>
<dbReference type="InterPro" id="IPR000700">
    <property type="entry name" value="PAS-assoc_C"/>
</dbReference>
<dbReference type="PROSITE" id="PS50113">
    <property type="entry name" value="PAC"/>
    <property type="match status" value="1"/>
</dbReference>
<evidence type="ECO:0000256" key="1">
    <source>
        <dbReference type="ARBA" id="ARBA00022741"/>
    </source>
</evidence>
<dbReference type="Pfam" id="PF13426">
    <property type="entry name" value="PAS_9"/>
    <property type="match status" value="1"/>
</dbReference>
<comment type="caution">
    <text evidence="12">The sequence shown here is derived from an EMBL/GenBank/DDBJ whole genome shotgun (WGS) entry which is preliminary data.</text>
</comment>
<dbReference type="SUPFAM" id="SSF55785">
    <property type="entry name" value="PYP-like sensor domain (PAS domain)"/>
    <property type="match status" value="1"/>
</dbReference>
<evidence type="ECO:0000259" key="11">
    <source>
        <dbReference type="PROSITE" id="PS50113"/>
    </source>
</evidence>
<dbReference type="Pfam" id="PF18024">
    <property type="entry name" value="HTH_50"/>
    <property type="match status" value="1"/>
</dbReference>
<sequence length="507" mass="57113">MTLIRNTTPYRVNIAAIRKGGRTSGALCVFQNGTELEKVTQQMLSYQELSRELDMIIESSYDGLWICDGNANVLRINSASERLNEIRAEHVVGRNMRELVAEGFINRSATLEVLRTRSIVNMLQKTNRGRKLMITGSPFFDKQGNLVRVVVNERDITEIDALHEELERQEALKNQYRNHLVEMQIAEMESKHIIARTPCMTNVLQQAIRVSKVDTTVLIQGESGVGKGLIAELIHRRSERSRKPLIRINCGAIPESLMESELFGYEAGAFTGAAKSGKPGYLELAHEGTLFMDEIGELPFSAQVKLLRFLEDGLVTRIGGTKARSLNVRILAATNRNLSDMVSKGLFRKDLFYRLNVIPITIPPLRERKECLLPLIQHYFHRFAEKVGKAGTIRLSKSAIDALIHYPYPGNVRELINLCERLAVMSESDVVTVDQLPSEIIENMNGSPTVEGSFGGRSLKEMIDRFEHMVLSSALREHRTQERIAAALQVDQSTIARKLRRHGLRPS</sequence>
<dbReference type="InterPro" id="IPR030828">
    <property type="entry name" value="HTH_TyrR"/>
</dbReference>
<evidence type="ECO:0000256" key="3">
    <source>
        <dbReference type="ARBA" id="ARBA00022840"/>
    </source>
</evidence>
<dbReference type="CDD" id="cd00130">
    <property type="entry name" value="PAS"/>
    <property type="match status" value="1"/>
</dbReference>
<organism evidence="12">
    <name type="scientific">Desulfatirhabdium butyrativorans</name>
    <dbReference type="NCBI Taxonomy" id="340467"/>
    <lineage>
        <taxon>Bacteria</taxon>
        <taxon>Pseudomonadati</taxon>
        <taxon>Thermodesulfobacteriota</taxon>
        <taxon>Desulfobacteria</taxon>
        <taxon>Desulfobacterales</taxon>
        <taxon>Desulfatirhabdiaceae</taxon>
        <taxon>Desulfatirhabdium</taxon>
    </lineage>
</organism>
<name>A0A7C4RTF7_9BACT</name>
<feature type="domain" description="PAC" evidence="11">
    <location>
        <begin position="116"/>
        <end position="168"/>
    </location>
</feature>
<accession>A0A7C4RTF7</accession>
<feature type="domain" description="PAS" evidence="10">
    <location>
        <begin position="49"/>
        <end position="100"/>
    </location>
</feature>